<keyword evidence="1" id="KW-1133">Transmembrane helix</keyword>
<protein>
    <submittedName>
        <fullName evidence="2">DUF4133 domain-containing protein</fullName>
    </submittedName>
</protein>
<accession>A0A4Q9HCR7</accession>
<evidence type="ECO:0000313" key="3">
    <source>
        <dbReference type="Proteomes" id="UP000291819"/>
    </source>
</evidence>
<feature type="transmembrane region" description="Helical" evidence="1">
    <location>
        <begin position="21"/>
        <end position="41"/>
    </location>
</feature>
<evidence type="ECO:0000313" key="2">
    <source>
        <dbReference type="EMBL" id="TBO42222.1"/>
    </source>
</evidence>
<proteinExistence type="predicted"/>
<dbReference type="EMBL" id="SIXF01000009">
    <property type="protein sequence ID" value="TBO42222.1"/>
    <property type="molecule type" value="Genomic_DNA"/>
</dbReference>
<keyword evidence="1" id="KW-0472">Membrane</keyword>
<dbReference type="AlphaFoldDB" id="A0A4Q9HCR7"/>
<dbReference type="Proteomes" id="UP000291819">
    <property type="component" value="Unassembled WGS sequence"/>
</dbReference>
<dbReference type="OrthoDB" id="1048241at2"/>
<name>A0A4Q9HCR7_9SPHI</name>
<reference evidence="2 3" key="1">
    <citation type="submission" date="2019-02" db="EMBL/GenBank/DDBJ databases">
        <title>Pedobacter kyonggii whole genome sequence analysis.</title>
        <authorList>
            <person name="Dahal R.H."/>
        </authorList>
    </citation>
    <scope>NUCLEOTIDE SEQUENCE [LARGE SCALE GENOMIC DNA]</scope>
    <source>
        <strain evidence="2 3">K-4-11-1</strain>
    </source>
</reference>
<dbReference type="RefSeq" id="WP_131030241.1">
    <property type="nucleotide sequence ID" value="NZ_SIXF01000009.1"/>
</dbReference>
<sequence>MRQYPIYKGLQKPLSYKGLKGRFIGWGAAALAGGLLLGGLSGAFINMYVGSVVTILSIVVMFSLIFFHQKKGLHTKRRDRGIFIQPSRLKISYENKKQHF</sequence>
<feature type="transmembrane region" description="Helical" evidence="1">
    <location>
        <begin position="47"/>
        <end position="67"/>
    </location>
</feature>
<keyword evidence="1" id="KW-0812">Transmembrane</keyword>
<evidence type="ECO:0000256" key="1">
    <source>
        <dbReference type="SAM" id="Phobius"/>
    </source>
</evidence>
<comment type="caution">
    <text evidence="2">The sequence shown here is derived from an EMBL/GenBank/DDBJ whole genome shotgun (WGS) entry which is preliminary data.</text>
</comment>
<organism evidence="2 3">
    <name type="scientific">Pedobacter kyonggii</name>
    <dbReference type="NCBI Taxonomy" id="1926871"/>
    <lineage>
        <taxon>Bacteria</taxon>
        <taxon>Pseudomonadati</taxon>
        <taxon>Bacteroidota</taxon>
        <taxon>Sphingobacteriia</taxon>
        <taxon>Sphingobacteriales</taxon>
        <taxon>Sphingobacteriaceae</taxon>
        <taxon>Pedobacter</taxon>
    </lineage>
</organism>
<keyword evidence="3" id="KW-1185">Reference proteome</keyword>
<gene>
    <name evidence="2" type="ORF">EYS08_11895</name>
</gene>